<gene>
    <name evidence="2" type="ORF">MB14_07960</name>
</gene>
<comment type="caution">
    <text evidence="2">The sequence shown here is derived from an EMBL/GenBank/DDBJ whole genome shotgun (WGS) entry which is preliminary data.</text>
</comment>
<accession>A0A150WZT6</accession>
<dbReference type="SUPFAM" id="SSF52980">
    <property type="entry name" value="Restriction endonuclease-like"/>
    <property type="match status" value="1"/>
</dbReference>
<sequence length="129" mass="15302">MPSNNHYNKHLKHPAKRLRNEMTKAEASLWKYILSKRQVYGQQFRRQRPIDNYIVDFVCLPLKLIIEVDGITHTYEEVTENDKIRQLKLESLGFKVIRFTDEEVSTSISSVYRNIAYEVEVLMAKIQNE</sequence>
<dbReference type="AlphaFoldDB" id="A0A150WZT6"/>
<dbReference type="InterPro" id="IPR007569">
    <property type="entry name" value="DUF559"/>
</dbReference>
<evidence type="ECO:0000259" key="1">
    <source>
        <dbReference type="Pfam" id="PF04480"/>
    </source>
</evidence>
<dbReference type="InterPro" id="IPR047216">
    <property type="entry name" value="Endonuclease_DUF559_bact"/>
</dbReference>
<evidence type="ECO:0000313" key="3">
    <source>
        <dbReference type="Proteomes" id="UP000075583"/>
    </source>
</evidence>
<dbReference type="PANTHER" id="PTHR38590:SF1">
    <property type="entry name" value="BLL0828 PROTEIN"/>
    <property type="match status" value="1"/>
</dbReference>
<reference evidence="2" key="1">
    <citation type="submission" date="2016-01" db="EMBL/GenBank/DDBJ databases">
        <title>Genome sequencing of Roseivirga ehrenbergii KMM 6017.</title>
        <authorList>
            <person name="Selvaratnam C."/>
            <person name="Thevarajoo S."/>
            <person name="Goh K.M."/>
            <person name="Ee R."/>
            <person name="Chan K.-G."/>
            <person name="Chong C.S."/>
        </authorList>
    </citation>
    <scope>NUCLEOTIDE SEQUENCE [LARGE SCALE GENOMIC DNA]</scope>
    <source>
        <strain evidence="2">KMM 6017</strain>
    </source>
</reference>
<dbReference type="InterPro" id="IPR011335">
    <property type="entry name" value="Restrct_endonuc-II-like"/>
</dbReference>
<evidence type="ECO:0000313" key="2">
    <source>
        <dbReference type="EMBL" id="KYG71983.1"/>
    </source>
</evidence>
<dbReference type="STRING" id="279360.MB14_07960"/>
<protein>
    <recommendedName>
        <fullName evidence="1">DUF559 domain-containing protein</fullName>
    </recommendedName>
</protein>
<dbReference type="PANTHER" id="PTHR38590">
    <property type="entry name" value="BLL0828 PROTEIN"/>
    <property type="match status" value="1"/>
</dbReference>
<dbReference type="RefSeq" id="WP_062592829.1">
    <property type="nucleotide sequence ID" value="NZ_LQZQ01000049.1"/>
</dbReference>
<dbReference type="Gene3D" id="3.40.960.10">
    <property type="entry name" value="VSR Endonuclease"/>
    <property type="match status" value="1"/>
</dbReference>
<dbReference type="Proteomes" id="UP000075583">
    <property type="component" value="Unassembled WGS sequence"/>
</dbReference>
<keyword evidence="3" id="KW-1185">Reference proteome</keyword>
<dbReference type="Pfam" id="PF04480">
    <property type="entry name" value="DUF559"/>
    <property type="match status" value="1"/>
</dbReference>
<organism evidence="2 3">
    <name type="scientific">Roseivirga ehrenbergii (strain DSM 102268 / JCM 13514 / KCTC 12282 / NCIMB 14502 / KMM 6017)</name>
    <dbReference type="NCBI Taxonomy" id="279360"/>
    <lineage>
        <taxon>Bacteria</taxon>
        <taxon>Pseudomonadati</taxon>
        <taxon>Bacteroidota</taxon>
        <taxon>Cytophagia</taxon>
        <taxon>Cytophagales</taxon>
        <taxon>Roseivirgaceae</taxon>
        <taxon>Roseivirga</taxon>
    </lineage>
</organism>
<name>A0A150WZT6_ROSEK</name>
<feature type="domain" description="DUF559" evidence="1">
    <location>
        <begin position="10"/>
        <end position="119"/>
    </location>
</feature>
<dbReference type="OrthoDB" id="9798754at2"/>
<dbReference type="CDD" id="cd01038">
    <property type="entry name" value="Endonuclease_DUF559"/>
    <property type="match status" value="1"/>
</dbReference>
<dbReference type="EMBL" id="LQZQ01000049">
    <property type="protein sequence ID" value="KYG71983.1"/>
    <property type="molecule type" value="Genomic_DNA"/>
</dbReference>
<proteinExistence type="predicted"/>